<dbReference type="NCBIfam" id="NF033449">
    <property type="entry name" value="BREX_PglZ_3"/>
    <property type="match status" value="1"/>
</dbReference>
<reference evidence="1" key="1">
    <citation type="journal article" date="2015" name="Nature">
        <title>Complex archaea that bridge the gap between prokaryotes and eukaryotes.</title>
        <authorList>
            <person name="Spang A."/>
            <person name="Saw J.H."/>
            <person name="Jorgensen S.L."/>
            <person name="Zaremba-Niedzwiedzka K."/>
            <person name="Martijn J."/>
            <person name="Lind A.E."/>
            <person name="van Eijk R."/>
            <person name="Schleper C."/>
            <person name="Guy L."/>
            <person name="Ettema T.J."/>
        </authorList>
    </citation>
    <scope>NUCLEOTIDE SEQUENCE</scope>
</reference>
<dbReference type="Pfam" id="PF08665">
    <property type="entry name" value="PglZ"/>
    <property type="match status" value="1"/>
</dbReference>
<gene>
    <name evidence="1" type="ORF">LCGC14_1679310</name>
</gene>
<evidence type="ECO:0000313" key="1">
    <source>
        <dbReference type="EMBL" id="KKM17084.1"/>
    </source>
</evidence>
<accession>A0A0F9IBK0</accession>
<dbReference type="EMBL" id="LAZR01014529">
    <property type="protein sequence ID" value="KKM17084.1"/>
    <property type="molecule type" value="Genomic_DNA"/>
</dbReference>
<dbReference type="AlphaFoldDB" id="A0A0F9IBK0"/>
<organism evidence="1">
    <name type="scientific">marine sediment metagenome</name>
    <dbReference type="NCBI Taxonomy" id="412755"/>
    <lineage>
        <taxon>unclassified sequences</taxon>
        <taxon>metagenomes</taxon>
        <taxon>ecological metagenomes</taxon>
    </lineage>
</organism>
<name>A0A0F9IBK0_9ZZZZ</name>
<comment type="caution">
    <text evidence="1">The sequence shown here is derived from an EMBL/GenBank/DDBJ whole genome shotgun (WGS) entry which is preliminary data.</text>
</comment>
<proteinExistence type="predicted"/>
<sequence length="674" mass="75573">MSVWADRILQEFPADLSRFWIALDPDGLLLDERILHGLRERGFEVLPFEDAVSFRTEYEERYRAAWDTGREGTAKALVLQLRGTDLNSLPWDYIRSARTLNLSLADLFPKLSYGVVRQIDSEHHEVLFQACKKHAAQPLGEGATKDFILTHIFRLSPYLLNRPEDFWREVLRLHYRGTGLPELLAQHVAAVLRDTPLGTLPIVELLSSKTGMVRAVQDAWSGFLAQHGVRTEGSAGVRESSERAAITVPFDHPDVRVIIDTMFLEGVLQPVEVDQLPTELPDWIKVGLIGDPRALSHLVSEGAKRIAADLPTIDASHRDWVEAARRLAELIYRFNELKASDADSLQVQIQTLQNDADARLREWVFQHFADLPSLPVAKSPVMVHHVPRYLAMRRSAGEDRIALLVFDGLALDQWVQIREDLSARTPEFSVDEGGCFAWLPTLTSISRQALFSGLKPREFQSSMDTTSQESSLWTRFWQEHGLRKPEVIFQKGLKRSEQLAALEENLSKPTIKVAGIVVDMIDEIVHGAMLGKRGVAGQIREWCDTGFIEKLFLMLTQHGYHIYLTADHGNVDAEGIGRLSQGVVSELKGERVRAYRSEDLASSVPPGIDAFQFGSPGLPADFLPLYANGRGAFVPKGNKIVAHGGMALEELIVPFVKIRMKKEEHATDSTSNRI</sequence>
<protein>
    <submittedName>
        <fullName evidence="1">Uncharacterized protein</fullName>
    </submittedName>
</protein>